<evidence type="ECO:0000256" key="3">
    <source>
        <dbReference type="HAMAP-Rule" id="MF_03043"/>
    </source>
</evidence>
<dbReference type="GO" id="GO:0008479">
    <property type="term" value="F:tRNA-guanosine(34) queuine transglycosylase activity"/>
    <property type="evidence" value="ECO:0007669"/>
    <property type="project" value="UniProtKB-UniRule"/>
</dbReference>
<dbReference type="AlphaFoldDB" id="S9R6A6"/>
<dbReference type="VEuPathDB" id="FungiDB:SOCG_05046"/>
<dbReference type="HAMAP" id="MF_03043">
    <property type="entry name" value="QTRT2"/>
    <property type="match status" value="1"/>
</dbReference>
<name>S9R6A6_SCHOY</name>
<feature type="compositionally biased region" description="Basic and acidic residues" evidence="4">
    <location>
        <begin position="414"/>
        <end position="424"/>
    </location>
</feature>
<dbReference type="InterPro" id="IPR036511">
    <property type="entry name" value="TGT-like_sf"/>
</dbReference>
<reference evidence="7 8" key="1">
    <citation type="journal article" date="2011" name="Science">
        <title>Comparative functional genomics of the fission yeasts.</title>
        <authorList>
            <person name="Rhind N."/>
            <person name="Chen Z."/>
            <person name="Yassour M."/>
            <person name="Thompson D.A."/>
            <person name="Haas B.J."/>
            <person name="Habib N."/>
            <person name="Wapinski I."/>
            <person name="Roy S."/>
            <person name="Lin M.F."/>
            <person name="Heiman D.I."/>
            <person name="Young S.K."/>
            <person name="Furuya K."/>
            <person name="Guo Y."/>
            <person name="Pidoux A."/>
            <person name="Chen H.M."/>
            <person name="Robbertse B."/>
            <person name="Goldberg J.M."/>
            <person name="Aoki K."/>
            <person name="Bayne E.H."/>
            <person name="Berlin A.M."/>
            <person name="Desjardins C.A."/>
            <person name="Dobbs E."/>
            <person name="Dukaj L."/>
            <person name="Fan L."/>
            <person name="FitzGerald M.G."/>
            <person name="French C."/>
            <person name="Gujja S."/>
            <person name="Hansen K."/>
            <person name="Keifenheim D."/>
            <person name="Levin J.Z."/>
            <person name="Mosher R.A."/>
            <person name="Mueller C.A."/>
            <person name="Pfiffner J."/>
            <person name="Priest M."/>
            <person name="Russ C."/>
            <person name="Smialowska A."/>
            <person name="Swoboda P."/>
            <person name="Sykes S.M."/>
            <person name="Vaughn M."/>
            <person name="Vengrova S."/>
            <person name="Yoder R."/>
            <person name="Zeng Q."/>
            <person name="Allshire R."/>
            <person name="Baulcombe D."/>
            <person name="Birren B.W."/>
            <person name="Brown W."/>
            <person name="Ekwall K."/>
            <person name="Kellis M."/>
            <person name="Leatherwood J."/>
            <person name="Levin H."/>
            <person name="Margalit H."/>
            <person name="Martienssen R."/>
            <person name="Nieduszynski C.A."/>
            <person name="Spatafora J.W."/>
            <person name="Friedman N."/>
            <person name="Dalgaard J.Z."/>
            <person name="Baumann P."/>
            <person name="Niki H."/>
            <person name="Regev A."/>
            <person name="Nusbaum C."/>
        </authorList>
    </citation>
    <scope>NUCLEOTIDE SEQUENCE [LARGE SCALE GENOMIC DNA]</scope>
    <source>
        <strain evidence="8">yFS286</strain>
    </source>
</reference>
<comment type="function">
    <text evidence="3">Non-catalytic subunit of the queuine tRNA-ribosyltransferase (TGT) that catalyzes the base-exchange of a guanine (G) residue with queuine (Q) at position 34 (anticodon wobble position) in tRNAs with GU(N) anticodons (tRNA-Asp, -Asn, -His and -Tyr), resulting in the hypermodified nucleoside queuosine (7-(((4,5-cis-dihydroxy-2-cyclopenten-1-yl)amino)methyl)-7-deazaguanosine).</text>
</comment>
<keyword evidence="3" id="KW-0479">Metal-binding</keyword>
<dbReference type="GO" id="GO:0006400">
    <property type="term" value="P:tRNA modification"/>
    <property type="evidence" value="ECO:0007669"/>
    <property type="project" value="InterPro"/>
</dbReference>
<dbReference type="Proteomes" id="UP000016088">
    <property type="component" value="Unassembled WGS sequence"/>
</dbReference>
<evidence type="ECO:0000256" key="4">
    <source>
        <dbReference type="SAM" id="MobiDB-lite"/>
    </source>
</evidence>
<keyword evidence="3" id="KW-0862">Zinc</keyword>
<dbReference type="eggNOG" id="KOG1672">
    <property type="taxonomic scope" value="Eukaryota"/>
</dbReference>
<feature type="binding site" evidence="3">
    <location>
        <position position="309"/>
    </location>
    <ligand>
        <name>Zn(2+)</name>
        <dbReference type="ChEBI" id="CHEBI:29105"/>
    </ligand>
</feature>
<evidence type="ECO:0000259" key="6">
    <source>
        <dbReference type="Pfam" id="PF02114"/>
    </source>
</evidence>
<dbReference type="GO" id="GO:0046872">
    <property type="term" value="F:metal ion binding"/>
    <property type="evidence" value="ECO:0007669"/>
    <property type="project" value="UniProtKB-KW"/>
</dbReference>
<protein>
    <recommendedName>
        <fullName evidence="3">Queuine tRNA-ribosyltransferase accessory subunit 2</fullName>
    </recommendedName>
    <alternativeName>
        <fullName evidence="3">Queuine tRNA-ribosyltransferase domain-containing protein 1</fullName>
    </alternativeName>
</protein>
<feature type="binding site" evidence="3">
    <location>
        <position position="307"/>
    </location>
    <ligand>
        <name>Zn(2+)</name>
        <dbReference type="ChEBI" id="CHEBI:29105"/>
    </ligand>
</feature>
<comment type="similarity">
    <text evidence="1">Belongs to the phosducin family.</text>
</comment>
<comment type="similarity">
    <text evidence="3">Belongs to the queuine tRNA-ribosyltransferase family. QTRT2 subfamily.</text>
</comment>
<accession>S9R6A6</accession>
<feature type="domain" description="Phosducin" evidence="6">
    <location>
        <begin position="396"/>
        <end position="609"/>
    </location>
</feature>
<dbReference type="Gene3D" id="3.20.20.105">
    <property type="entry name" value="Queuine tRNA-ribosyltransferase-like"/>
    <property type="match status" value="1"/>
</dbReference>
<dbReference type="CDD" id="cd02989">
    <property type="entry name" value="Phd_like_TxnDC9"/>
    <property type="match status" value="1"/>
</dbReference>
<evidence type="ECO:0000313" key="7">
    <source>
        <dbReference type="EMBL" id="EPX73845.1"/>
    </source>
</evidence>
<comment type="cofactor">
    <cofactor evidence="3">
        <name>Zn(2+)</name>
        <dbReference type="ChEBI" id="CHEBI:29105"/>
    </cofactor>
    <text evidence="3">Binds 1 zinc ion per subunit.</text>
</comment>
<dbReference type="Gene3D" id="3.40.30.10">
    <property type="entry name" value="Glutaredoxin"/>
    <property type="match status" value="1"/>
</dbReference>
<dbReference type="OMA" id="ELAWDMW"/>
<sequence length="643" mass="72753">MAALNACYPSSARISSVSLKSKVLQTPCFIFPTSKGTIPHLTPDNINDNEVPIVYFGLEDSLDLLEKSPIFTVDGEIDKWVAGTPSQSILIAPRRSIPLPSVSAGPQNIEILTSSGLRKLTNEVYVKAITKLRPEIAIALNDNPSNVPGVKRKPKMTERSITWTNELLSSLQNNELTEKVKVFFPVPNVETSYLTPLIERFRESDYKQHITGLACYGDLQSIPSDLSIYPKLFLRPLLTPLAILQSIHQGADIIMADLVNQASDSGIAFTFTFPAPVENLLNRKLELAWDMWNNRFATDLSPLQPGCSCNTCQSYSRAYVHHLLQARELVGWIMVQQHNIHVFHNFFAGIRDSIKAGNFLRDTEIFEKIYSPNFPRTTGLGPRKRGYQMDLTDVQPKENKPSWVQLKSETNDAETSHTTKKKESIQGFQESELPEMDTTVSNFADNYAALSDNQSVSELEEDLFAELDDIDDTAYRESRLQSLKEEFERVSIAKEKGHMQYLTVESEREVMDITTTSKRVVIHFFHPDFRRCKIMDSHLEKISKNHWETKFIRIEAANAPFLALKLGLKVLPVILCYVDAKLVSKLIGFTDLGNNDDFDTPVLEFWLLKWAAIEKLKENNSSGKKSIMGFKDTKNESEDSDFE</sequence>
<dbReference type="InterPro" id="IPR024253">
    <property type="entry name" value="Phosducin_thioredoxin-like_dom"/>
</dbReference>
<feature type="region of interest" description="Disordered" evidence="4">
    <location>
        <begin position="622"/>
        <end position="643"/>
    </location>
</feature>
<keyword evidence="8" id="KW-1185">Reference proteome</keyword>
<feature type="binding site" evidence="3">
    <location>
        <position position="338"/>
    </location>
    <ligand>
        <name>Zn(2+)</name>
        <dbReference type="ChEBI" id="CHEBI:29105"/>
    </ligand>
</feature>
<dbReference type="eggNOG" id="KOG3909">
    <property type="taxonomic scope" value="Eukaryota"/>
</dbReference>
<dbReference type="GeneID" id="25033891"/>
<dbReference type="InterPro" id="IPR002616">
    <property type="entry name" value="tRNA_ribo_trans-like"/>
</dbReference>
<dbReference type="Pfam" id="PF02114">
    <property type="entry name" value="Phosducin"/>
    <property type="match status" value="1"/>
</dbReference>
<evidence type="ECO:0000313" key="8">
    <source>
        <dbReference type="Proteomes" id="UP000016088"/>
    </source>
</evidence>
<dbReference type="NCBIfam" id="TIGR00449">
    <property type="entry name" value="tgt_general"/>
    <property type="match status" value="1"/>
</dbReference>
<dbReference type="InterPro" id="IPR028592">
    <property type="entry name" value="QTRTD1"/>
</dbReference>
<keyword evidence="2 3" id="KW-0963">Cytoplasm</keyword>
<dbReference type="SUPFAM" id="SSF51713">
    <property type="entry name" value="tRNA-guanine transglycosylase"/>
    <property type="match status" value="1"/>
</dbReference>
<organism evidence="7 8">
    <name type="scientific">Schizosaccharomyces octosporus (strain yFS286)</name>
    <name type="common">Fission yeast</name>
    <name type="synonym">Octosporomyces octosporus</name>
    <dbReference type="NCBI Taxonomy" id="483514"/>
    <lineage>
        <taxon>Eukaryota</taxon>
        <taxon>Fungi</taxon>
        <taxon>Dikarya</taxon>
        <taxon>Ascomycota</taxon>
        <taxon>Taphrinomycotina</taxon>
        <taxon>Schizosaccharomycetes</taxon>
        <taxon>Schizosaccharomycetales</taxon>
        <taxon>Schizosaccharomycetaceae</taxon>
        <taxon>Schizosaccharomyces</taxon>
    </lineage>
</organism>
<evidence type="ECO:0000256" key="2">
    <source>
        <dbReference type="ARBA" id="ARBA00022490"/>
    </source>
</evidence>
<dbReference type="InterPro" id="IPR036249">
    <property type="entry name" value="Thioredoxin-like_sf"/>
</dbReference>
<keyword evidence="3" id="KW-0819">tRNA processing</keyword>
<dbReference type="Pfam" id="PF01702">
    <property type="entry name" value="TGT"/>
    <property type="match status" value="1"/>
</dbReference>
<dbReference type="HOGENOM" id="CLU_425884_0_0_1"/>
<dbReference type="RefSeq" id="XP_013017844.1">
    <property type="nucleotide sequence ID" value="XM_013162390.1"/>
</dbReference>
<gene>
    <name evidence="7" type="ORF">SOCG_05046</name>
</gene>
<proteinExistence type="inferred from homology"/>
<comment type="subcellular location">
    <subcellularLocation>
        <location evidence="3">Cytoplasm</location>
    </subcellularLocation>
</comment>
<feature type="domain" description="tRNA-guanine(15) transglycosylase-like" evidence="5">
    <location>
        <begin position="11"/>
        <end position="368"/>
    </location>
</feature>
<evidence type="ECO:0000259" key="5">
    <source>
        <dbReference type="Pfam" id="PF01702"/>
    </source>
</evidence>
<dbReference type="EMBL" id="KE503206">
    <property type="protein sequence ID" value="EPX73845.1"/>
    <property type="molecule type" value="Genomic_DNA"/>
</dbReference>
<dbReference type="OrthoDB" id="27601at2759"/>
<dbReference type="SUPFAM" id="SSF52833">
    <property type="entry name" value="Thioredoxin-like"/>
    <property type="match status" value="1"/>
</dbReference>
<feature type="binding site" evidence="3">
    <location>
        <position position="312"/>
    </location>
    <ligand>
        <name>Zn(2+)</name>
        <dbReference type="ChEBI" id="CHEBI:29105"/>
    </ligand>
</feature>
<dbReference type="GO" id="GO:0005737">
    <property type="term" value="C:cytoplasm"/>
    <property type="evidence" value="ECO:0007669"/>
    <property type="project" value="UniProtKB-SubCell"/>
</dbReference>
<evidence type="ECO:0000256" key="1">
    <source>
        <dbReference type="ARBA" id="ARBA00009686"/>
    </source>
</evidence>
<comment type="subunit">
    <text evidence="3">Heterodimer of a catalytic subunit and an accessory subunit.</text>
</comment>
<dbReference type="PANTHER" id="PTHR21148">
    <property type="entry name" value="THIOREDOXIN DOMAIN-CONTAINING PROTEIN 9"/>
    <property type="match status" value="1"/>
</dbReference>
<feature type="region of interest" description="Disordered" evidence="4">
    <location>
        <begin position="397"/>
        <end position="429"/>
    </location>
</feature>